<dbReference type="EMBL" id="KB202163">
    <property type="protein sequence ID" value="ESO92079.1"/>
    <property type="molecule type" value="Genomic_DNA"/>
</dbReference>
<evidence type="ECO:0000256" key="1">
    <source>
        <dbReference type="SAM" id="MobiDB-lite"/>
    </source>
</evidence>
<gene>
    <name evidence="2" type="ORF">LOTGIDRAFT_163085</name>
</gene>
<evidence type="ECO:0000313" key="3">
    <source>
        <dbReference type="Proteomes" id="UP000030746"/>
    </source>
</evidence>
<proteinExistence type="predicted"/>
<feature type="compositionally biased region" description="Low complexity" evidence="1">
    <location>
        <begin position="175"/>
        <end position="237"/>
    </location>
</feature>
<dbReference type="GeneID" id="20239246"/>
<feature type="region of interest" description="Disordered" evidence="1">
    <location>
        <begin position="160"/>
        <end position="245"/>
    </location>
</feature>
<dbReference type="RefSeq" id="XP_009057379.1">
    <property type="nucleotide sequence ID" value="XM_009059131.1"/>
</dbReference>
<dbReference type="Proteomes" id="UP000030746">
    <property type="component" value="Unassembled WGS sequence"/>
</dbReference>
<name>V4BSQ4_LOTGI</name>
<reference evidence="2 3" key="1">
    <citation type="journal article" date="2013" name="Nature">
        <title>Insights into bilaterian evolution from three spiralian genomes.</title>
        <authorList>
            <person name="Simakov O."/>
            <person name="Marletaz F."/>
            <person name="Cho S.J."/>
            <person name="Edsinger-Gonzales E."/>
            <person name="Havlak P."/>
            <person name="Hellsten U."/>
            <person name="Kuo D.H."/>
            <person name="Larsson T."/>
            <person name="Lv J."/>
            <person name="Arendt D."/>
            <person name="Savage R."/>
            <person name="Osoegawa K."/>
            <person name="de Jong P."/>
            <person name="Grimwood J."/>
            <person name="Chapman J.A."/>
            <person name="Shapiro H."/>
            <person name="Aerts A."/>
            <person name="Otillar R.P."/>
            <person name="Terry A.Y."/>
            <person name="Boore J.L."/>
            <person name="Grigoriev I.V."/>
            <person name="Lindberg D.R."/>
            <person name="Seaver E.C."/>
            <person name="Weisblat D.A."/>
            <person name="Putnam N.H."/>
            <person name="Rokhsar D.S."/>
        </authorList>
    </citation>
    <scope>NUCLEOTIDE SEQUENCE [LARGE SCALE GENOMIC DNA]</scope>
</reference>
<accession>V4BSQ4</accession>
<dbReference type="HOGENOM" id="CLU_889311_0_0_1"/>
<dbReference type="CTD" id="20239246"/>
<dbReference type="OMA" id="RCIIICN"/>
<dbReference type="AlphaFoldDB" id="V4BSQ4"/>
<dbReference type="KEGG" id="lgi:LOTGIDRAFT_163085"/>
<dbReference type="OrthoDB" id="6157132at2759"/>
<keyword evidence="3" id="KW-1185">Reference proteome</keyword>
<evidence type="ECO:0000313" key="2">
    <source>
        <dbReference type="EMBL" id="ESO92079.1"/>
    </source>
</evidence>
<protein>
    <submittedName>
        <fullName evidence="2">Uncharacterized protein</fullName>
    </submittedName>
</protein>
<organism evidence="2 3">
    <name type="scientific">Lottia gigantea</name>
    <name type="common">Giant owl limpet</name>
    <dbReference type="NCBI Taxonomy" id="225164"/>
    <lineage>
        <taxon>Eukaryota</taxon>
        <taxon>Metazoa</taxon>
        <taxon>Spiralia</taxon>
        <taxon>Lophotrochozoa</taxon>
        <taxon>Mollusca</taxon>
        <taxon>Gastropoda</taxon>
        <taxon>Patellogastropoda</taxon>
        <taxon>Lottioidea</taxon>
        <taxon>Lottiidae</taxon>
        <taxon>Lottia</taxon>
    </lineage>
</organism>
<sequence length="313" mass="33528">MAYLQFWAQCLIHSHWVNGFKNNFQISHCGDSKIFVILSSLIVILFNAASKSNQLPAKDSSEDCDDVIDAIEELYKDLCTVSCYRKDYYCNLVVQRYIKPLCVYRNAQKAAKALLAKIGCKQMSYRKKLICKTKSKKACELAEEVADFCEAADQDCDKKPAAPNAVAPTGRKTAAKPTAPAAPAAPTAPSAPAAPTAPAAPAAPVAPAAPTAPVAPAAPTAPVAPAAPTTPATTTTTESKTTLNPGPLASDFKCDSFYGKCYLAGCPSHLSVIDACETSGYTCCEYSLNNKLQFLRNEATKTGSRREHTCRRF</sequence>